<name>A0ABT8AR34_9HYPH</name>
<gene>
    <name evidence="1" type="ORF">QWZ18_14800</name>
</gene>
<organism evidence="1 2">
    <name type="scientific">Methylobacterium longum</name>
    <dbReference type="NCBI Taxonomy" id="767694"/>
    <lineage>
        <taxon>Bacteria</taxon>
        <taxon>Pseudomonadati</taxon>
        <taxon>Pseudomonadota</taxon>
        <taxon>Alphaproteobacteria</taxon>
        <taxon>Hyphomicrobiales</taxon>
        <taxon>Methylobacteriaceae</taxon>
        <taxon>Methylobacterium</taxon>
    </lineage>
</organism>
<sequence length="65" mass="6650">MPVQPGKKLSDAELDRLARELFAEVRAQHPEKPLGKPAGDATGDVGVDLLGWLLDAGDAGGGGAD</sequence>
<dbReference type="EMBL" id="JAUFPT010000053">
    <property type="protein sequence ID" value="MDN3571891.1"/>
    <property type="molecule type" value="Genomic_DNA"/>
</dbReference>
<keyword evidence="2" id="KW-1185">Reference proteome</keyword>
<comment type="caution">
    <text evidence="1">The sequence shown here is derived from an EMBL/GenBank/DDBJ whole genome shotgun (WGS) entry which is preliminary data.</text>
</comment>
<evidence type="ECO:0000313" key="2">
    <source>
        <dbReference type="Proteomes" id="UP001244297"/>
    </source>
</evidence>
<proteinExistence type="predicted"/>
<protein>
    <submittedName>
        <fullName evidence="1">Uncharacterized protein</fullName>
    </submittedName>
</protein>
<reference evidence="2" key="1">
    <citation type="journal article" date="2019" name="Int. J. Syst. Evol. Microbiol.">
        <title>The Global Catalogue of Microorganisms (GCM) 10K type strain sequencing project: providing services to taxonomists for standard genome sequencing and annotation.</title>
        <authorList>
            <consortium name="The Broad Institute Genomics Platform"/>
            <consortium name="The Broad Institute Genome Sequencing Center for Infectious Disease"/>
            <person name="Wu L."/>
            <person name="Ma J."/>
        </authorList>
    </citation>
    <scope>NUCLEOTIDE SEQUENCE [LARGE SCALE GENOMIC DNA]</scope>
    <source>
        <strain evidence="2">CECT 7806</strain>
    </source>
</reference>
<evidence type="ECO:0000313" key="1">
    <source>
        <dbReference type="EMBL" id="MDN3571891.1"/>
    </source>
</evidence>
<dbReference type="Proteomes" id="UP001244297">
    <property type="component" value="Unassembled WGS sequence"/>
</dbReference>
<dbReference type="RefSeq" id="WP_290355903.1">
    <property type="nucleotide sequence ID" value="NZ_JAUFPT010000053.1"/>
</dbReference>
<accession>A0ABT8AR34</accession>